<dbReference type="RefSeq" id="WP_148137638.1">
    <property type="nucleotide sequence ID" value="NZ_CP017634.1"/>
</dbReference>
<dbReference type="GO" id="GO:0007165">
    <property type="term" value="P:signal transduction"/>
    <property type="evidence" value="ECO:0007669"/>
    <property type="project" value="InterPro"/>
</dbReference>
<proteinExistence type="predicted"/>
<evidence type="ECO:0000259" key="1">
    <source>
        <dbReference type="PROSITE" id="PS50104"/>
    </source>
</evidence>
<dbReference type="EMBL" id="CP017634">
    <property type="protein sequence ID" value="ATW28226.1"/>
    <property type="molecule type" value="Genomic_DNA"/>
</dbReference>
<evidence type="ECO:0000313" key="3">
    <source>
        <dbReference type="Proteomes" id="UP000323521"/>
    </source>
</evidence>
<reference evidence="2 3" key="1">
    <citation type="submission" date="2016-10" db="EMBL/GenBank/DDBJ databases">
        <title>Complete Genome Sequence of Peptococcaceae strain DCMF.</title>
        <authorList>
            <person name="Edwards R.J."/>
            <person name="Holland S.I."/>
            <person name="Deshpande N.P."/>
            <person name="Wong Y.K."/>
            <person name="Ertan H."/>
            <person name="Manefield M."/>
            <person name="Russell T.L."/>
            <person name="Lee M.J."/>
        </authorList>
    </citation>
    <scope>NUCLEOTIDE SEQUENCE [LARGE SCALE GENOMIC DNA]</scope>
    <source>
        <strain evidence="2 3">DCMF</strain>
    </source>
</reference>
<dbReference type="Pfam" id="PF13676">
    <property type="entry name" value="TIR_2"/>
    <property type="match status" value="1"/>
</dbReference>
<name>A0A3G1L0A8_FORW1</name>
<evidence type="ECO:0000313" key="2">
    <source>
        <dbReference type="EMBL" id="ATW28226.1"/>
    </source>
</evidence>
<dbReference type="PROSITE" id="PS50104">
    <property type="entry name" value="TIR"/>
    <property type="match status" value="1"/>
</dbReference>
<dbReference type="Gene3D" id="3.40.50.10140">
    <property type="entry name" value="Toll/interleukin-1 receptor homology (TIR) domain"/>
    <property type="match status" value="1"/>
</dbReference>
<gene>
    <name evidence="2" type="ORF">DCMF_28805</name>
</gene>
<sequence>MPSVFLSHTSVDKPFVEKLGKDLKKLGVNVWFDKWEIKVGDSITWKIEDGIRENEYLAIVLSPEALNSSWVKSEISAAWVKQMNTKKIVLLPILYRDCNIPLLLADRKYADFRKEYSLGLAELASVLGIKEIETIDIENWRRFVKSKNVDWKIYRKQEFERLVTVLVDRAIEYNWSSWVGGTKNLFSITFSAYIDRERKKNITIKLSGKTYAYLASFEDVINPNNLRSSCFSHYIGNSINECEEFLWRQMEDFKNQWGIPTGKSVHFTERFSRAGEVTEAALELVKKFNWYKGNKK</sequence>
<dbReference type="AlphaFoldDB" id="A0A3G1L0A8"/>
<dbReference type="KEGG" id="fwa:DCMF_28805"/>
<dbReference type="InterPro" id="IPR035897">
    <property type="entry name" value="Toll_tir_struct_dom_sf"/>
</dbReference>
<dbReference type="InterPro" id="IPR000157">
    <property type="entry name" value="TIR_dom"/>
</dbReference>
<keyword evidence="3" id="KW-1185">Reference proteome</keyword>
<feature type="domain" description="TIR" evidence="1">
    <location>
        <begin position="1"/>
        <end position="158"/>
    </location>
</feature>
<dbReference type="SUPFAM" id="SSF52200">
    <property type="entry name" value="Toll/Interleukin receptor TIR domain"/>
    <property type="match status" value="1"/>
</dbReference>
<dbReference type="SMART" id="SM00255">
    <property type="entry name" value="TIR"/>
    <property type="match status" value="1"/>
</dbReference>
<accession>A0A3G1L0A8</accession>
<protein>
    <recommendedName>
        <fullName evidence="1">TIR domain-containing protein</fullName>
    </recommendedName>
</protein>
<organism evidence="2 3">
    <name type="scientific">Formimonas warabiya</name>
    <dbReference type="NCBI Taxonomy" id="1761012"/>
    <lineage>
        <taxon>Bacteria</taxon>
        <taxon>Bacillati</taxon>
        <taxon>Bacillota</taxon>
        <taxon>Clostridia</taxon>
        <taxon>Eubacteriales</taxon>
        <taxon>Peptococcaceae</taxon>
        <taxon>Candidatus Formimonas</taxon>
    </lineage>
</organism>
<dbReference type="Proteomes" id="UP000323521">
    <property type="component" value="Chromosome"/>
</dbReference>
<dbReference type="OrthoDB" id="8435646at2"/>